<evidence type="ECO:0000256" key="6">
    <source>
        <dbReference type="ARBA" id="ARBA00012253"/>
    </source>
</evidence>
<dbReference type="SMART" id="SM00798">
    <property type="entry name" value="AICARFT_IMPCHas"/>
    <property type="match status" value="1"/>
</dbReference>
<evidence type="ECO:0000256" key="9">
    <source>
        <dbReference type="ARBA" id="ARBA00022490"/>
    </source>
</evidence>
<dbReference type="FunFam" id="3.40.50.1380:FF:000003">
    <property type="entry name" value="Bifunctional purine biosynthesis protein"/>
    <property type="match status" value="1"/>
</dbReference>
<dbReference type="InterPro" id="IPR016193">
    <property type="entry name" value="Cytidine_deaminase-like"/>
</dbReference>
<comment type="catalytic activity">
    <reaction evidence="17">
        <text>IMP + H2O = 5-formamido-1-(5-phospho-D-ribosyl)imidazole-4-carboxamide</text>
        <dbReference type="Rhea" id="RHEA:18445"/>
        <dbReference type="ChEBI" id="CHEBI:15377"/>
        <dbReference type="ChEBI" id="CHEBI:58053"/>
        <dbReference type="ChEBI" id="CHEBI:58467"/>
        <dbReference type="EC" id="3.5.4.10"/>
    </reaction>
    <physiologicalReaction direction="right-to-left" evidence="17">
        <dbReference type="Rhea" id="RHEA:18447"/>
    </physiologicalReaction>
</comment>
<comment type="pathway">
    <text evidence="3">Purine metabolism; IMP biosynthesis via de novo pathway; IMP from 5-formamido-1-(5-phospho-D-ribosyl)imidazole-4-carboxamide: step 1/1.</text>
</comment>
<dbReference type="SUPFAM" id="SSF52335">
    <property type="entry name" value="Methylglyoxal synthase-like"/>
    <property type="match status" value="1"/>
</dbReference>
<evidence type="ECO:0000256" key="13">
    <source>
        <dbReference type="ARBA" id="ARBA00023268"/>
    </source>
</evidence>
<keyword evidence="9" id="KW-0963">Cytoplasm</keyword>
<dbReference type="Pfam" id="PF01808">
    <property type="entry name" value="AICARFT_IMPCHas"/>
    <property type="match status" value="1"/>
</dbReference>
<dbReference type="GO" id="GO:0006189">
    <property type="term" value="P:'de novo' IMP biosynthetic process"/>
    <property type="evidence" value="ECO:0007669"/>
    <property type="project" value="UniProtKB-UniPathway"/>
</dbReference>
<comment type="pathway">
    <text evidence="4">Purine metabolism; IMP biosynthesis via de novo pathway; 5-formamido-1-(5-phospho-D-ribosyl)imidazole-4-carboxamide from 5-amino-1-(5-phospho-D-ribosyl)imidazole-4-carboxamide (10-formyl THF route): step 1/1.</text>
</comment>
<evidence type="ECO:0000256" key="17">
    <source>
        <dbReference type="ARBA" id="ARBA00048341"/>
    </source>
</evidence>
<dbReference type="Gene3D" id="1.10.287.440">
    <property type="match status" value="1"/>
</dbReference>
<keyword evidence="10" id="KW-0808">Transferase</keyword>
<evidence type="ECO:0000256" key="4">
    <source>
        <dbReference type="ARBA" id="ARBA00004954"/>
    </source>
</evidence>
<comment type="catalytic activity">
    <reaction evidence="1">
        <text>10-formyldihydrofolate + 5-amino-1-(5-phospho-beta-D-ribosyl)imidazole-4-carboxamide = 5-formamido-1-(5-phospho-D-ribosyl)imidazole-4-carboxamide + 7,8-dihydrofolate</text>
        <dbReference type="Rhea" id="RHEA:59144"/>
        <dbReference type="ChEBI" id="CHEBI:57451"/>
        <dbReference type="ChEBI" id="CHEBI:57452"/>
        <dbReference type="ChEBI" id="CHEBI:58467"/>
        <dbReference type="ChEBI" id="CHEBI:58475"/>
    </reaction>
    <physiologicalReaction direction="left-to-right" evidence="1">
        <dbReference type="Rhea" id="RHEA:59145"/>
    </physiologicalReaction>
</comment>
<evidence type="ECO:0000256" key="3">
    <source>
        <dbReference type="ARBA" id="ARBA00004844"/>
    </source>
</evidence>
<dbReference type="FunFam" id="3.40.140.20:FF:000003">
    <property type="entry name" value="Bifunctional purine biosynthesis protein"/>
    <property type="match status" value="1"/>
</dbReference>
<protein>
    <recommendedName>
        <fullName evidence="8">Bifunctional purine biosynthesis protein ATIC</fullName>
        <ecNumber evidence="6">2.1.2.3</ecNumber>
        <ecNumber evidence="7">3.5.4.10</ecNumber>
    </recommendedName>
    <alternativeName>
        <fullName evidence="14">AICAR transformylase/inosine monophosphate cyclohydrolase</fullName>
    </alternativeName>
</protein>
<dbReference type="SMART" id="SM00851">
    <property type="entry name" value="MGS"/>
    <property type="match status" value="1"/>
</dbReference>
<evidence type="ECO:0000256" key="5">
    <source>
        <dbReference type="ARBA" id="ARBA00007667"/>
    </source>
</evidence>
<dbReference type="Gene3D" id="3.40.140.20">
    <property type="match status" value="2"/>
</dbReference>
<dbReference type="InterPro" id="IPR011607">
    <property type="entry name" value="MGS-like_dom"/>
</dbReference>
<keyword evidence="12" id="KW-0378">Hydrolase</keyword>
<dbReference type="InterPro" id="IPR036914">
    <property type="entry name" value="MGS-like_dom_sf"/>
</dbReference>
<dbReference type="Pfam" id="PF02142">
    <property type="entry name" value="MGS"/>
    <property type="match status" value="1"/>
</dbReference>
<dbReference type="InterPro" id="IPR024051">
    <property type="entry name" value="AICAR_Tfase_dup_dom_sf"/>
</dbReference>
<sequence>VATKEQLPIDDVSSGLLDFAKRLVNVGLSLVASGGTAKTLRDAGLAVRDVSELTGHPEMLGGRVKTLHPAVHGGILARHTPSDKADMEKLGYSLVRVVVCNLYPFVKTISNTNVTVEDAVEQIDIGGVTLLRAAAKNHARVTIVCDPADYQLVAVEMEGSEGKDTTLDTRKTLALKAFTHTAQYDEAIADYFRGQYSRGVSQLPLRYGMNPHQAPAQLYTLRPTLPLTVVNGSPGFINLCDALNAWQLVRELKSALGMPAATSFKHVSPAGAAVGVPLSDEEAKVCMVNDMLKYLTPLATAYARARGSDRMSSFGDFIALSDVCDVPTAKIISREVSDGIIAPGYEEEALRILSKKKNGNYCVLQMDPAYEPDEPEVRVLFGLHLKQKRNGAVIDKELFSNVVSKGVLSVEALRDLIVASIAVKYTQSNSVCYAKDGQVIGIGAGQQSRIHCTRLAGDKADNWWLRHHPRVLGMRFRSGVKRAEMANAIDQYVSGTIGEGPDLAVWKAMYEEVPEPLDETEKKNWLSSLQAVALSSDAFFPFRDNVDRAKRSGVEYIAAPAGSTADEVVINACNEQGITLVHTNLRLFHH</sequence>
<dbReference type="SUPFAM" id="SSF53927">
    <property type="entry name" value="Cytidine deaminase-like"/>
    <property type="match status" value="1"/>
</dbReference>
<proteinExistence type="inferred from homology"/>
<dbReference type="GO" id="GO:0004643">
    <property type="term" value="F:phosphoribosylaminoimidazolecarboxamide formyltransferase activity"/>
    <property type="evidence" value="ECO:0007669"/>
    <property type="project" value="UniProtKB-EC"/>
</dbReference>
<organism evidence="20 21">
    <name type="scientific">Salmo trutta</name>
    <name type="common">Brown trout</name>
    <dbReference type="NCBI Taxonomy" id="8032"/>
    <lineage>
        <taxon>Eukaryota</taxon>
        <taxon>Metazoa</taxon>
        <taxon>Chordata</taxon>
        <taxon>Craniata</taxon>
        <taxon>Vertebrata</taxon>
        <taxon>Euteleostomi</taxon>
        <taxon>Actinopterygii</taxon>
        <taxon>Neopterygii</taxon>
        <taxon>Teleostei</taxon>
        <taxon>Protacanthopterygii</taxon>
        <taxon>Salmoniformes</taxon>
        <taxon>Salmonidae</taxon>
        <taxon>Salmoninae</taxon>
        <taxon>Salmo</taxon>
    </lineage>
</organism>
<reference evidence="20" key="2">
    <citation type="submission" date="2025-09" db="UniProtKB">
        <authorList>
            <consortium name="Ensembl"/>
        </authorList>
    </citation>
    <scope>IDENTIFICATION</scope>
</reference>
<dbReference type="PROSITE" id="PS51855">
    <property type="entry name" value="MGS"/>
    <property type="match status" value="1"/>
</dbReference>
<dbReference type="UniPathway" id="UPA00074">
    <property type="reaction ID" value="UER00133"/>
</dbReference>
<evidence type="ECO:0000256" key="11">
    <source>
        <dbReference type="ARBA" id="ARBA00022755"/>
    </source>
</evidence>
<evidence type="ECO:0000259" key="19">
    <source>
        <dbReference type="PROSITE" id="PS51855"/>
    </source>
</evidence>
<evidence type="ECO:0000256" key="8">
    <source>
        <dbReference type="ARBA" id="ARBA00017905"/>
    </source>
</evidence>
<evidence type="ECO:0000256" key="2">
    <source>
        <dbReference type="ARBA" id="ARBA00004514"/>
    </source>
</evidence>
<comment type="function">
    <text evidence="18">Bifunctional enzyme that catalyzes the last two steps of purine biosynthesis. Acts as a transformylase that incorporates a formyl group to the AMP analog AICAR (5-amino-1-(5-phospho-beta-D-ribosyl)imidazole-4-carboxamide) to produce the intermediate formyl-AICAR (FAICAR). Can use both 10-formyldihydrofolate and 10-formyltetrahydrofolate as the formyl donor in this reaction. Also catalyzes the cyclization of FAICAR to inosine monophosphate (IMP). Promotes insulin receptor/INSR autophosphorylation and is involved in INSR internalization.</text>
</comment>
<dbReference type="PANTHER" id="PTHR11692">
    <property type="entry name" value="BIFUNCTIONAL PURINE BIOSYNTHESIS PROTEIN PURH"/>
    <property type="match status" value="1"/>
</dbReference>
<evidence type="ECO:0000256" key="10">
    <source>
        <dbReference type="ARBA" id="ARBA00022679"/>
    </source>
</evidence>
<evidence type="ECO:0000256" key="16">
    <source>
        <dbReference type="ARBA" id="ARBA00047515"/>
    </source>
</evidence>
<comment type="subunit">
    <text evidence="15">Homodimer. Associates with internalized INSR complexes on Golgi/endosomal membranes. Interacts with INSR; ATIC together with PRKAA2/AMPK2 and HACD3/PTPLAD1 is proposed to be part of a signaling network regulating INSR autophosphorylation and endocytosis.</text>
</comment>
<evidence type="ECO:0000256" key="15">
    <source>
        <dbReference type="ARBA" id="ARBA00046691"/>
    </source>
</evidence>
<feature type="domain" description="MGS-like" evidence="19">
    <location>
        <begin position="1"/>
        <end position="145"/>
    </location>
</feature>
<dbReference type="NCBIfam" id="NF005492">
    <property type="entry name" value="PRK07106.1"/>
    <property type="match status" value="1"/>
</dbReference>
<comment type="catalytic activity">
    <reaction evidence="16">
        <text>(6R)-10-formyltetrahydrofolate + 5-amino-1-(5-phospho-beta-D-ribosyl)imidazole-4-carboxamide = 5-formamido-1-(5-phospho-D-ribosyl)imidazole-4-carboxamide + (6S)-5,6,7,8-tetrahydrofolate</text>
        <dbReference type="Rhea" id="RHEA:22192"/>
        <dbReference type="ChEBI" id="CHEBI:57453"/>
        <dbReference type="ChEBI" id="CHEBI:58467"/>
        <dbReference type="ChEBI" id="CHEBI:58475"/>
        <dbReference type="ChEBI" id="CHEBI:195366"/>
        <dbReference type="EC" id="2.1.2.3"/>
    </reaction>
    <physiologicalReaction direction="left-to-right" evidence="16">
        <dbReference type="Rhea" id="RHEA:22193"/>
    </physiologicalReaction>
</comment>
<dbReference type="FunFam" id="1.10.287.440:FF:000001">
    <property type="entry name" value="Bifunctional purine biosynthesis protein PURH"/>
    <property type="match status" value="1"/>
</dbReference>
<reference evidence="20" key="1">
    <citation type="submission" date="2025-08" db="UniProtKB">
        <authorList>
            <consortium name="Ensembl"/>
        </authorList>
    </citation>
    <scope>IDENTIFICATION</scope>
</reference>
<dbReference type="HAMAP" id="MF_00139">
    <property type="entry name" value="PurH"/>
    <property type="match status" value="1"/>
</dbReference>
<dbReference type="Proteomes" id="UP000472277">
    <property type="component" value="Chromosome 6"/>
</dbReference>
<dbReference type="InterPro" id="IPR002695">
    <property type="entry name" value="PurH-like"/>
</dbReference>
<gene>
    <name evidence="20" type="primary">ATIC</name>
    <name evidence="20" type="synonym">LOC115196400</name>
</gene>
<accession>A0A673ZDX5</accession>
<dbReference type="GO" id="GO:0003937">
    <property type="term" value="F:IMP cyclohydrolase activity"/>
    <property type="evidence" value="ECO:0007669"/>
    <property type="project" value="UniProtKB-EC"/>
</dbReference>
<dbReference type="EC" id="3.5.4.10" evidence="7"/>
<dbReference type="GO" id="GO:0005829">
    <property type="term" value="C:cytosol"/>
    <property type="evidence" value="ECO:0007669"/>
    <property type="project" value="UniProtKB-SubCell"/>
</dbReference>
<evidence type="ECO:0000256" key="14">
    <source>
        <dbReference type="ARBA" id="ARBA00032307"/>
    </source>
</evidence>
<dbReference type="NCBIfam" id="TIGR00355">
    <property type="entry name" value="purH"/>
    <property type="match status" value="1"/>
</dbReference>
<keyword evidence="11" id="KW-0658">Purine biosynthesis</keyword>
<name>A0A673ZDX5_SALTR</name>
<dbReference type="PANTHER" id="PTHR11692:SF0">
    <property type="entry name" value="BIFUNCTIONAL PURINE BIOSYNTHESIS PROTEIN ATIC"/>
    <property type="match status" value="1"/>
</dbReference>
<dbReference type="InterPro" id="IPR024050">
    <property type="entry name" value="AICAR_Tfase_insert_dom_sf"/>
</dbReference>
<evidence type="ECO:0000313" key="21">
    <source>
        <dbReference type="Proteomes" id="UP000472277"/>
    </source>
</evidence>
<comment type="subcellular location">
    <subcellularLocation>
        <location evidence="2">Cytoplasm</location>
        <location evidence="2">Cytosol</location>
    </subcellularLocation>
</comment>
<evidence type="ECO:0000256" key="12">
    <source>
        <dbReference type="ARBA" id="ARBA00022801"/>
    </source>
</evidence>
<comment type="similarity">
    <text evidence="5">Belongs to the PurH family.</text>
</comment>
<dbReference type="PIRSF" id="PIRSF000414">
    <property type="entry name" value="AICARFT_IMPCHas"/>
    <property type="match status" value="1"/>
</dbReference>
<evidence type="ECO:0000256" key="7">
    <source>
        <dbReference type="ARBA" id="ARBA00012712"/>
    </source>
</evidence>
<evidence type="ECO:0000256" key="1">
    <source>
        <dbReference type="ARBA" id="ARBA00000945"/>
    </source>
</evidence>
<evidence type="ECO:0000313" key="20">
    <source>
        <dbReference type="Ensembl" id="ENSSTUP00000044875.1"/>
    </source>
</evidence>
<dbReference type="AlphaFoldDB" id="A0A673ZDX5"/>
<keyword evidence="13" id="KW-0511">Multifunctional enzyme</keyword>
<dbReference type="EC" id="2.1.2.3" evidence="6"/>
<dbReference type="Gene3D" id="3.40.50.1380">
    <property type="entry name" value="Methylglyoxal synthase-like domain"/>
    <property type="match status" value="1"/>
</dbReference>
<evidence type="ECO:0000256" key="18">
    <source>
        <dbReference type="ARBA" id="ARBA00053070"/>
    </source>
</evidence>
<dbReference type="GeneTree" id="ENSGT00390000004553"/>
<keyword evidence="21" id="KW-1185">Reference proteome</keyword>
<dbReference type="Ensembl" id="ENSSTUT00000046836.1">
    <property type="protein sequence ID" value="ENSSTUP00000044875.1"/>
    <property type="gene ID" value="ENSSTUG00000018666.1"/>
</dbReference>
<dbReference type="CDD" id="cd01421">
    <property type="entry name" value="IMPCH"/>
    <property type="match status" value="1"/>
</dbReference>